<dbReference type="GO" id="GO:0008033">
    <property type="term" value="P:tRNA processing"/>
    <property type="evidence" value="ECO:0007669"/>
    <property type="project" value="UniProtKB-KW"/>
</dbReference>
<gene>
    <name evidence="9" type="primary">rnc</name>
    <name evidence="12" type="ORF">DEALK_08730</name>
</gene>
<feature type="domain" description="DRBM" evidence="10">
    <location>
        <begin position="160"/>
        <end position="228"/>
    </location>
</feature>
<keyword evidence="9" id="KW-0819">tRNA processing</keyword>
<keyword evidence="9" id="KW-0963">Cytoplasm</keyword>
<comment type="similarity">
    <text evidence="2">Belongs to the ribonuclease III family.</text>
</comment>
<comment type="caution">
    <text evidence="9">Lacks conserved residue(s) required for the propagation of feature annotation.</text>
</comment>
<evidence type="ECO:0000256" key="5">
    <source>
        <dbReference type="ARBA" id="ARBA00022722"/>
    </source>
</evidence>
<dbReference type="GO" id="GO:0004525">
    <property type="term" value="F:ribonuclease III activity"/>
    <property type="evidence" value="ECO:0007669"/>
    <property type="project" value="UniProtKB-UniRule"/>
</dbReference>
<dbReference type="Pfam" id="PF14622">
    <property type="entry name" value="Ribonucleas_3_3"/>
    <property type="match status" value="1"/>
</dbReference>
<dbReference type="Gene3D" id="1.10.1520.10">
    <property type="entry name" value="Ribonuclease III domain"/>
    <property type="match status" value="1"/>
</dbReference>
<dbReference type="HAMAP" id="MF_00104">
    <property type="entry name" value="RNase_III"/>
    <property type="match status" value="1"/>
</dbReference>
<dbReference type="EC" id="3.1.26.3" evidence="9"/>
<evidence type="ECO:0000313" key="13">
    <source>
        <dbReference type="Proteomes" id="UP000053947"/>
    </source>
</evidence>
<evidence type="ECO:0000256" key="1">
    <source>
        <dbReference type="ARBA" id="ARBA00000109"/>
    </source>
</evidence>
<keyword evidence="3 9" id="KW-0698">rRNA processing</keyword>
<accession>A0A0W0GHJ9</accession>
<dbReference type="PATRIC" id="fig|1217799.6.peg.897"/>
<dbReference type="PANTHER" id="PTHR11207">
    <property type="entry name" value="RIBONUCLEASE III"/>
    <property type="match status" value="1"/>
</dbReference>
<evidence type="ECO:0000256" key="3">
    <source>
        <dbReference type="ARBA" id="ARBA00022552"/>
    </source>
</evidence>
<dbReference type="GO" id="GO:0003725">
    <property type="term" value="F:double-stranded RNA binding"/>
    <property type="evidence" value="ECO:0007669"/>
    <property type="project" value="TreeGrafter"/>
</dbReference>
<evidence type="ECO:0000256" key="8">
    <source>
        <dbReference type="ARBA" id="ARBA00022884"/>
    </source>
</evidence>
<comment type="subunit">
    <text evidence="9">Homodimer.</text>
</comment>
<comment type="caution">
    <text evidence="12">The sequence shown here is derived from an EMBL/GenBank/DDBJ whole genome shotgun (WGS) entry which is preliminary data.</text>
</comment>
<feature type="active site" evidence="9">
    <location>
        <position position="50"/>
    </location>
</feature>
<dbReference type="OrthoDB" id="9805026at2"/>
<feature type="active site" evidence="9">
    <location>
        <position position="122"/>
    </location>
</feature>
<dbReference type="NCBIfam" id="TIGR02191">
    <property type="entry name" value="RNaseIII"/>
    <property type="match status" value="1"/>
</dbReference>
<reference evidence="12 13" key="1">
    <citation type="submission" date="2015-06" db="EMBL/GenBank/DDBJ databases">
        <title>Genome sequence of the organohalide-respiring Dehalogenimonas alkenigignens type strain (IP3-3T).</title>
        <authorList>
            <person name="Key T.A."/>
            <person name="Richmond D.P."/>
            <person name="Bowman K.S."/>
            <person name="Cho Y.-J."/>
            <person name="Chun J."/>
            <person name="da Costa M.S."/>
            <person name="Rainey F.A."/>
            <person name="Moe W.M."/>
        </authorList>
    </citation>
    <scope>NUCLEOTIDE SEQUENCE [LARGE SCALE GENOMIC DNA]</scope>
    <source>
        <strain evidence="12 13">IP3-3</strain>
    </source>
</reference>
<dbReference type="CDD" id="cd10845">
    <property type="entry name" value="DSRM_RNAse_III_family"/>
    <property type="match status" value="1"/>
</dbReference>
<organism evidence="12 13">
    <name type="scientific">Dehalogenimonas alkenigignens</name>
    <dbReference type="NCBI Taxonomy" id="1217799"/>
    <lineage>
        <taxon>Bacteria</taxon>
        <taxon>Bacillati</taxon>
        <taxon>Chloroflexota</taxon>
        <taxon>Dehalococcoidia</taxon>
        <taxon>Dehalococcoidales</taxon>
        <taxon>Dehalococcoidaceae</taxon>
        <taxon>Dehalogenimonas</taxon>
    </lineage>
</organism>
<dbReference type="InterPro" id="IPR014720">
    <property type="entry name" value="dsRBD_dom"/>
</dbReference>
<comment type="subcellular location">
    <subcellularLocation>
        <location evidence="9">Cytoplasm</location>
    </subcellularLocation>
</comment>
<dbReference type="PROSITE" id="PS50142">
    <property type="entry name" value="RNASE_3_2"/>
    <property type="match status" value="1"/>
</dbReference>
<dbReference type="CDD" id="cd00593">
    <property type="entry name" value="RIBOc"/>
    <property type="match status" value="1"/>
</dbReference>
<evidence type="ECO:0000313" key="12">
    <source>
        <dbReference type="EMBL" id="KTB48028.1"/>
    </source>
</evidence>
<dbReference type="InterPro" id="IPR036389">
    <property type="entry name" value="RNase_III_sf"/>
</dbReference>
<keyword evidence="13" id="KW-1185">Reference proteome</keyword>
<keyword evidence="7 9" id="KW-0378">Hydrolase</keyword>
<evidence type="ECO:0000256" key="4">
    <source>
        <dbReference type="ARBA" id="ARBA00022664"/>
    </source>
</evidence>
<feature type="binding site" evidence="9">
    <location>
        <position position="46"/>
    </location>
    <ligand>
        <name>Mg(2+)</name>
        <dbReference type="ChEBI" id="CHEBI:18420"/>
    </ligand>
</feature>
<dbReference type="SUPFAM" id="SSF54768">
    <property type="entry name" value="dsRNA-binding domain-like"/>
    <property type="match status" value="1"/>
</dbReference>
<dbReference type="AlphaFoldDB" id="A0A0W0GHJ9"/>
<dbReference type="InterPro" id="IPR000999">
    <property type="entry name" value="RNase_III_dom"/>
</dbReference>
<dbReference type="Pfam" id="PF00035">
    <property type="entry name" value="dsrm"/>
    <property type="match status" value="1"/>
</dbReference>
<dbReference type="GO" id="GO:0006397">
    <property type="term" value="P:mRNA processing"/>
    <property type="evidence" value="ECO:0007669"/>
    <property type="project" value="UniProtKB-UniRule"/>
</dbReference>
<dbReference type="GO" id="GO:0019843">
    <property type="term" value="F:rRNA binding"/>
    <property type="evidence" value="ECO:0007669"/>
    <property type="project" value="UniProtKB-KW"/>
</dbReference>
<dbReference type="PROSITE" id="PS00517">
    <property type="entry name" value="RNASE_3_1"/>
    <property type="match status" value="1"/>
</dbReference>
<evidence type="ECO:0000256" key="6">
    <source>
        <dbReference type="ARBA" id="ARBA00022759"/>
    </source>
</evidence>
<dbReference type="PANTHER" id="PTHR11207:SF0">
    <property type="entry name" value="RIBONUCLEASE 3"/>
    <property type="match status" value="1"/>
</dbReference>
<name>A0A0W0GHJ9_9CHLR</name>
<evidence type="ECO:0000256" key="9">
    <source>
        <dbReference type="HAMAP-Rule" id="MF_00104"/>
    </source>
</evidence>
<keyword evidence="9" id="KW-0479">Metal-binding</keyword>
<keyword evidence="6 9" id="KW-0255">Endonuclease</keyword>
<protein>
    <recommendedName>
        <fullName evidence="9">Ribonuclease 3</fullName>
        <ecNumber evidence="9">3.1.26.3</ecNumber>
    </recommendedName>
    <alternativeName>
        <fullName evidence="9">Ribonuclease III</fullName>
        <shortName evidence="9">RNase III</shortName>
    </alternativeName>
</protein>
<dbReference type="GO" id="GO:0046872">
    <property type="term" value="F:metal ion binding"/>
    <property type="evidence" value="ECO:0007669"/>
    <property type="project" value="UniProtKB-KW"/>
</dbReference>
<dbReference type="EMBL" id="LFDV01000002">
    <property type="protein sequence ID" value="KTB48028.1"/>
    <property type="molecule type" value="Genomic_DNA"/>
</dbReference>
<proteinExistence type="inferred from homology"/>
<keyword evidence="5 9" id="KW-0540">Nuclease</keyword>
<keyword evidence="9" id="KW-0460">Magnesium</keyword>
<dbReference type="SMART" id="SM00535">
    <property type="entry name" value="RIBOc"/>
    <property type="match status" value="1"/>
</dbReference>
<comment type="function">
    <text evidence="9">Digests double-stranded RNA. Involved in the processing of primary rRNA transcript to yield the immediate precursors to the large and small rRNAs (23S and 16S). Processes some mRNAs, and tRNAs when they are encoded in the rRNA operon. Processes pre-crRNA and tracrRNA of type II CRISPR loci if present in the organism.</text>
</comment>
<evidence type="ECO:0000256" key="7">
    <source>
        <dbReference type="ARBA" id="ARBA00022801"/>
    </source>
</evidence>
<dbReference type="Gene3D" id="3.30.160.20">
    <property type="match status" value="1"/>
</dbReference>
<dbReference type="SMART" id="SM00358">
    <property type="entry name" value="DSRM"/>
    <property type="match status" value="1"/>
</dbReference>
<dbReference type="SUPFAM" id="SSF69065">
    <property type="entry name" value="RNase III domain-like"/>
    <property type="match status" value="1"/>
</dbReference>
<dbReference type="STRING" id="1217799.DEALK_08730"/>
<keyword evidence="4 9" id="KW-0507">mRNA processing</keyword>
<dbReference type="Proteomes" id="UP000053947">
    <property type="component" value="Unassembled WGS sequence"/>
</dbReference>
<comment type="cofactor">
    <cofactor evidence="9">
        <name>Mg(2+)</name>
        <dbReference type="ChEBI" id="CHEBI:18420"/>
    </cofactor>
</comment>
<comment type="catalytic activity">
    <reaction evidence="1 9">
        <text>Endonucleolytic cleavage to 5'-phosphomonoester.</text>
        <dbReference type="EC" id="3.1.26.3"/>
    </reaction>
</comment>
<feature type="binding site" evidence="9">
    <location>
        <position position="122"/>
    </location>
    <ligand>
        <name>Mg(2+)</name>
        <dbReference type="ChEBI" id="CHEBI:18420"/>
    </ligand>
</feature>
<dbReference type="PROSITE" id="PS50137">
    <property type="entry name" value="DS_RBD"/>
    <property type="match status" value="1"/>
</dbReference>
<dbReference type="GO" id="GO:0006364">
    <property type="term" value="P:rRNA processing"/>
    <property type="evidence" value="ECO:0007669"/>
    <property type="project" value="UniProtKB-UniRule"/>
</dbReference>
<evidence type="ECO:0000256" key="2">
    <source>
        <dbReference type="ARBA" id="ARBA00010183"/>
    </source>
</evidence>
<keyword evidence="9" id="KW-0699">rRNA-binding</keyword>
<sequence>MADLEQVQSTLGIKFKDPALLELALIHSSFINERPGSGLVSNERLEFLGDAVLGLYIAEKLYLDFPNADEGELTRFRSLLVRRETLTRLAVSLDLGAFLYLGRGEEQSGGRAKPANLSRALEAVIAAVYLDQGCDRAARFIHRLFAGELERIETLASVADSKSRLQEIVQARFQATPAYTVVDVSDSDEPAFNAEVRVKSSYLGSGRGRSKKEAEAHAARQAIAALENSLHPGSPLLNLDSK</sequence>
<keyword evidence="8 9" id="KW-0694">RNA-binding</keyword>
<evidence type="ECO:0000259" key="11">
    <source>
        <dbReference type="PROSITE" id="PS50142"/>
    </source>
</evidence>
<evidence type="ECO:0000259" key="10">
    <source>
        <dbReference type="PROSITE" id="PS50137"/>
    </source>
</evidence>
<dbReference type="GO" id="GO:0010468">
    <property type="term" value="P:regulation of gene expression"/>
    <property type="evidence" value="ECO:0007669"/>
    <property type="project" value="TreeGrafter"/>
</dbReference>
<feature type="domain" description="RNase III" evidence="11">
    <location>
        <begin position="4"/>
        <end position="133"/>
    </location>
</feature>
<dbReference type="InterPro" id="IPR011907">
    <property type="entry name" value="RNase_III"/>
</dbReference>
<dbReference type="GO" id="GO:0005737">
    <property type="term" value="C:cytoplasm"/>
    <property type="evidence" value="ECO:0007669"/>
    <property type="project" value="UniProtKB-SubCell"/>
</dbReference>
<dbReference type="RefSeq" id="WP_058439032.1">
    <property type="nucleotide sequence ID" value="NZ_KQ758903.1"/>
</dbReference>
<dbReference type="FunFam" id="1.10.1520.10:FF:000001">
    <property type="entry name" value="Ribonuclease 3"/>
    <property type="match status" value="1"/>
</dbReference>